<gene>
    <name evidence="2" type="ORF">FBR43_14130</name>
</gene>
<proteinExistence type="predicted"/>
<evidence type="ECO:0000256" key="1">
    <source>
        <dbReference type="SAM" id="Phobius"/>
    </source>
</evidence>
<protein>
    <recommendedName>
        <fullName evidence="4">DUF2214 domain-containing protein</fullName>
    </recommendedName>
</protein>
<keyword evidence="1" id="KW-0472">Membrane</keyword>
<accession>A0A4U1L691</accession>
<evidence type="ECO:0000313" key="2">
    <source>
        <dbReference type="EMBL" id="TKD51765.1"/>
    </source>
</evidence>
<organism evidence="2 3">
    <name type="scientific">Sphingomonas baiyangensis</name>
    <dbReference type="NCBI Taxonomy" id="2572576"/>
    <lineage>
        <taxon>Bacteria</taxon>
        <taxon>Pseudomonadati</taxon>
        <taxon>Pseudomonadota</taxon>
        <taxon>Alphaproteobacteria</taxon>
        <taxon>Sphingomonadales</taxon>
        <taxon>Sphingomonadaceae</taxon>
        <taxon>Sphingomonas</taxon>
    </lineage>
</organism>
<evidence type="ECO:0000313" key="3">
    <source>
        <dbReference type="Proteomes" id="UP000309138"/>
    </source>
</evidence>
<dbReference type="RefSeq" id="WP_136943702.1">
    <property type="nucleotide sequence ID" value="NZ_SWKR01000002.1"/>
</dbReference>
<reference evidence="2 3" key="1">
    <citation type="submission" date="2019-04" db="EMBL/GenBank/DDBJ databases">
        <authorList>
            <person name="Yang Y."/>
            <person name="Wei D."/>
        </authorList>
    </citation>
    <scope>NUCLEOTIDE SEQUENCE [LARGE SCALE GENOMIC DNA]</scope>
    <source>
        <strain evidence="2 3">L-1-4w-11</strain>
    </source>
</reference>
<keyword evidence="1" id="KW-0812">Transmembrane</keyword>
<feature type="transmembrane region" description="Helical" evidence="1">
    <location>
        <begin position="32"/>
        <end position="55"/>
    </location>
</feature>
<name>A0A4U1L691_9SPHN</name>
<dbReference type="AlphaFoldDB" id="A0A4U1L691"/>
<sequence length="158" mass="16023">MEAVLMGAAGLVEATGLDVLARGGVYPWTNVAHVLGAILLVGAIGIVDARIAGAWSMLPLAPLERALTPAAVAGLAIMLASGLLLFAADAPALATSATFHLKLWLVAAAIGNALFFRWRFRAIGVGVASVPAAARALAVLSLALWAAVVVAGRMIAYT</sequence>
<dbReference type="EMBL" id="SWKR01000002">
    <property type="protein sequence ID" value="TKD51765.1"/>
    <property type="molecule type" value="Genomic_DNA"/>
</dbReference>
<keyword evidence="3" id="KW-1185">Reference proteome</keyword>
<feature type="transmembrane region" description="Helical" evidence="1">
    <location>
        <begin position="99"/>
        <end position="120"/>
    </location>
</feature>
<evidence type="ECO:0008006" key="4">
    <source>
        <dbReference type="Google" id="ProtNLM"/>
    </source>
</evidence>
<dbReference type="Proteomes" id="UP000309138">
    <property type="component" value="Unassembled WGS sequence"/>
</dbReference>
<dbReference type="OrthoDB" id="7450496at2"/>
<feature type="transmembrane region" description="Helical" evidence="1">
    <location>
        <begin position="132"/>
        <end position="156"/>
    </location>
</feature>
<comment type="caution">
    <text evidence="2">The sequence shown here is derived from an EMBL/GenBank/DDBJ whole genome shotgun (WGS) entry which is preliminary data.</text>
</comment>
<keyword evidence="1" id="KW-1133">Transmembrane helix</keyword>
<feature type="transmembrane region" description="Helical" evidence="1">
    <location>
        <begin position="67"/>
        <end position="87"/>
    </location>
</feature>